<dbReference type="EMBL" id="BMAU01021105">
    <property type="protein sequence ID" value="GFX90943.1"/>
    <property type="molecule type" value="Genomic_DNA"/>
</dbReference>
<dbReference type="Proteomes" id="UP000887159">
    <property type="component" value="Unassembled WGS sequence"/>
</dbReference>
<dbReference type="AlphaFoldDB" id="A0A8X6UWZ9"/>
<comment type="caution">
    <text evidence="1">The sequence shown here is derived from an EMBL/GenBank/DDBJ whole genome shotgun (WGS) entry which is preliminary data.</text>
</comment>
<reference evidence="1" key="1">
    <citation type="submission" date="2020-08" db="EMBL/GenBank/DDBJ databases">
        <title>Multicomponent nature underlies the extraordinary mechanical properties of spider dragline silk.</title>
        <authorList>
            <person name="Kono N."/>
            <person name="Nakamura H."/>
            <person name="Mori M."/>
            <person name="Yoshida Y."/>
            <person name="Ohtoshi R."/>
            <person name="Malay A.D."/>
            <person name="Moran D.A.P."/>
            <person name="Tomita M."/>
            <person name="Numata K."/>
            <person name="Arakawa K."/>
        </authorList>
    </citation>
    <scope>NUCLEOTIDE SEQUENCE</scope>
</reference>
<proteinExistence type="predicted"/>
<keyword evidence="2" id="KW-1185">Reference proteome</keyword>
<evidence type="ECO:0000313" key="1">
    <source>
        <dbReference type="EMBL" id="GFX90943.1"/>
    </source>
</evidence>
<name>A0A8X6UWZ9_TRICX</name>
<organism evidence="1 2">
    <name type="scientific">Trichonephila clavipes</name>
    <name type="common">Golden silk orbweaver</name>
    <name type="synonym">Nephila clavipes</name>
    <dbReference type="NCBI Taxonomy" id="2585209"/>
    <lineage>
        <taxon>Eukaryota</taxon>
        <taxon>Metazoa</taxon>
        <taxon>Ecdysozoa</taxon>
        <taxon>Arthropoda</taxon>
        <taxon>Chelicerata</taxon>
        <taxon>Arachnida</taxon>
        <taxon>Araneae</taxon>
        <taxon>Araneomorphae</taxon>
        <taxon>Entelegynae</taxon>
        <taxon>Araneoidea</taxon>
        <taxon>Nephilidae</taxon>
        <taxon>Trichonephila</taxon>
    </lineage>
</organism>
<accession>A0A8X6UWZ9</accession>
<sequence>MQGRKYHSCELGCKETEERNRNSNKLMGKKTFYLKTVQKQVLEITTRSPVADLTAVVAWDSLCFGRFMACHLSSRQLQILERGGLQLK</sequence>
<gene>
    <name evidence="1" type="ORF">TNCV_3167741</name>
</gene>
<protein>
    <submittedName>
        <fullName evidence="1">Uncharacterized protein</fullName>
    </submittedName>
</protein>
<evidence type="ECO:0000313" key="2">
    <source>
        <dbReference type="Proteomes" id="UP000887159"/>
    </source>
</evidence>